<dbReference type="InterPro" id="IPR007833">
    <property type="entry name" value="Capsule_polysaccharide_synth"/>
</dbReference>
<proteinExistence type="predicted"/>
<organism evidence="1 2">
    <name type="scientific">Hoeflea ulvae</name>
    <dbReference type="NCBI Taxonomy" id="2983764"/>
    <lineage>
        <taxon>Bacteria</taxon>
        <taxon>Pseudomonadati</taxon>
        <taxon>Pseudomonadota</taxon>
        <taxon>Alphaproteobacteria</taxon>
        <taxon>Hyphomicrobiales</taxon>
        <taxon>Rhizobiaceae</taxon>
        <taxon>Hoeflea</taxon>
    </lineage>
</organism>
<dbReference type="EMBL" id="JAOVZQ010000001">
    <property type="protein sequence ID" value="MCY0096378.1"/>
    <property type="molecule type" value="Genomic_DNA"/>
</dbReference>
<dbReference type="CDD" id="cd16441">
    <property type="entry name" value="beta_Kdo_transferase_KpsS"/>
    <property type="match status" value="1"/>
</dbReference>
<gene>
    <name evidence="1" type="ORF">OEG82_20525</name>
</gene>
<accession>A0ABT3YKL6</accession>
<reference evidence="1" key="1">
    <citation type="submission" date="2022-10" db="EMBL/GenBank/DDBJ databases">
        <title>Hoeflea sp. J2-29, isolated from marine algae.</title>
        <authorList>
            <person name="Kristyanto S."/>
            <person name="Kim J.M."/>
            <person name="Jeon C.O."/>
        </authorList>
    </citation>
    <scope>NUCLEOTIDE SEQUENCE</scope>
    <source>
        <strain evidence="1">J2-29</strain>
    </source>
</reference>
<name>A0ABT3YKL6_9HYPH</name>
<keyword evidence="2" id="KW-1185">Reference proteome</keyword>
<evidence type="ECO:0000313" key="1">
    <source>
        <dbReference type="EMBL" id="MCY0096378.1"/>
    </source>
</evidence>
<comment type="caution">
    <text evidence="1">The sequence shown here is derived from an EMBL/GenBank/DDBJ whole genome shotgun (WGS) entry which is preliminary data.</text>
</comment>
<dbReference type="Proteomes" id="UP001081283">
    <property type="component" value="Unassembled WGS sequence"/>
</dbReference>
<protein>
    <submittedName>
        <fullName evidence="1">Capsular biosynthesis protein</fullName>
    </submittedName>
</protein>
<dbReference type="RefSeq" id="WP_267614208.1">
    <property type="nucleotide sequence ID" value="NZ_JAOVZQ010000001.1"/>
</dbReference>
<sequence length="435" mass="48486">MAPLTILFLQGPSSPFLKKVADNLVRKGCRIRKLHFCIGDALMWWPKRGDWFKKKTSEWPAFLSDYIHAHGVTDIVMLGDGRTRHAEALRVGRELGLRIHVFEHGYLRPDWLMIETRGASDRNMTAEFDGSAVIPDAGADPSLTREVFVQSFLTSSLYDLMFHLPNVFFGFLAHPHYVTHGPVHPLSEYAGWVKKWLLLNSRRRIARQLQTRYLEGETDYFLFALQLVGDYQIRNHAPSGGLYRIVNGAISSFARSAPPHSRLLLKIHPLDNGLHNWTRHIAAEARKHGVEDRVDVIDGGDLTALIGKSRGVVTVNSTVGVTALLAHKPVLALGRAIYDREGLTHQASLREFWTAPQSPAPGMPKAFAARLVESTHFRGGFIGTPAMEAGGRNMADRIHANAMKTSHEVFAGAARFRYESEIFGPSGGEKTRDSA</sequence>
<evidence type="ECO:0000313" key="2">
    <source>
        <dbReference type="Proteomes" id="UP001081283"/>
    </source>
</evidence>
<dbReference type="Pfam" id="PF05159">
    <property type="entry name" value="Capsule_synth"/>
    <property type="match status" value="1"/>
</dbReference>